<protein>
    <submittedName>
        <fullName evidence="1">Uncharacterized protein</fullName>
    </submittedName>
</protein>
<organism evidence="1 2">
    <name type="scientific">Streptococcus equinus ATCC 700338</name>
    <dbReference type="NCBI Taxonomy" id="864569"/>
    <lineage>
        <taxon>Bacteria</taxon>
        <taxon>Bacillati</taxon>
        <taxon>Bacillota</taxon>
        <taxon>Bacilli</taxon>
        <taxon>Lactobacillales</taxon>
        <taxon>Streptococcaceae</taxon>
        <taxon>Streptococcus</taxon>
    </lineage>
</organism>
<evidence type="ECO:0000313" key="1">
    <source>
        <dbReference type="EMBL" id="EFM27691.1"/>
    </source>
</evidence>
<dbReference type="EMBL" id="AEEL01000012">
    <property type="protein sequence ID" value="EFM27691.1"/>
    <property type="molecule type" value="Genomic_DNA"/>
</dbReference>
<comment type="caution">
    <text evidence="1">The sequence shown here is derived from an EMBL/GenBank/DDBJ whole genome shotgun (WGS) entry which is preliminary data.</text>
</comment>
<dbReference type="AlphaFoldDB" id="E0PCT8"/>
<dbReference type="RefSeq" id="WP_003064141.1">
    <property type="nucleotide sequence ID" value="NZ_GL397128.1"/>
</dbReference>
<dbReference type="HOGENOM" id="CLU_3205779_0_0_9"/>
<keyword evidence="2" id="KW-1185">Reference proteome</keyword>
<name>E0PCT8_STREI</name>
<accession>E0PCT8</accession>
<dbReference type="Proteomes" id="UP000004290">
    <property type="component" value="Unassembled WGS sequence"/>
</dbReference>
<gene>
    <name evidence="1" type="ORF">HMPREF9319_0661</name>
</gene>
<proteinExistence type="predicted"/>
<evidence type="ECO:0000313" key="2">
    <source>
        <dbReference type="Proteomes" id="UP000004290"/>
    </source>
</evidence>
<reference evidence="1 2" key="1">
    <citation type="submission" date="2010-07" db="EMBL/GenBank/DDBJ databases">
        <authorList>
            <person name="Muzny D."/>
            <person name="Qin X."/>
            <person name="Deng J."/>
            <person name="Jiang H."/>
            <person name="Liu Y."/>
            <person name="Qu J."/>
            <person name="Song X.-Z."/>
            <person name="Zhang L."/>
            <person name="Thornton R."/>
            <person name="Coyle M."/>
            <person name="Francisco L."/>
            <person name="Jackson L."/>
            <person name="Javaid M."/>
            <person name="Korchina V."/>
            <person name="Kovar C."/>
            <person name="Mata R."/>
            <person name="Mathew T."/>
            <person name="Ngo R."/>
            <person name="Nguyen L."/>
            <person name="Nguyen N."/>
            <person name="Okwuonu G."/>
            <person name="Ongeri F."/>
            <person name="Pham C."/>
            <person name="Simmons D."/>
            <person name="Wilczek-Boney K."/>
            <person name="Hale W."/>
            <person name="Jakkamsetti A."/>
            <person name="Pham P."/>
            <person name="Ruth R."/>
            <person name="San Lucas F."/>
            <person name="Warren J."/>
            <person name="Zhang J."/>
            <person name="Zhao Z."/>
            <person name="Zhou C."/>
            <person name="Zhu D."/>
            <person name="Lee S."/>
            <person name="Bess C."/>
            <person name="Blankenburg K."/>
            <person name="Forbes L."/>
            <person name="Fu Q."/>
            <person name="Gubbala S."/>
            <person name="Hirani K."/>
            <person name="Jayaseelan J.C."/>
            <person name="Lara F."/>
            <person name="Munidasa M."/>
            <person name="Palculict T."/>
            <person name="Patil S."/>
            <person name="Pu L.-L."/>
            <person name="Saada N."/>
            <person name="Tang L."/>
            <person name="Weissenberger G."/>
            <person name="Zhu Y."/>
            <person name="Hemphill L."/>
            <person name="Shang Y."/>
            <person name="Youmans B."/>
            <person name="Ayvaz T."/>
            <person name="Ross M."/>
            <person name="Santibanez J."/>
            <person name="Aqrawi P."/>
            <person name="Gross S."/>
            <person name="Joshi V."/>
            <person name="Fowler G."/>
            <person name="Nazareth L."/>
            <person name="Reid J."/>
            <person name="Worley K."/>
            <person name="Petrosino J."/>
            <person name="Highlander S."/>
            <person name="Gibbs R."/>
        </authorList>
    </citation>
    <scope>NUCLEOTIDE SEQUENCE [LARGE SCALE GENOMIC DNA]</scope>
    <source>
        <strain evidence="1 2">ATCC 700338</strain>
    </source>
</reference>
<sequence>MIYWEEFDNKSIALVAEALSKSYDRKNVDKYLVLLGGEQLEVVKL</sequence>
<dbReference type="GeneID" id="64019930"/>